<evidence type="ECO:0000256" key="1">
    <source>
        <dbReference type="ARBA" id="ARBA00022603"/>
    </source>
</evidence>
<dbReference type="PANTHER" id="PTHR43542">
    <property type="entry name" value="METHYLTRANSFERASE"/>
    <property type="match status" value="1"/>
</dbReference>
<dbReference type="GO" id="GO:0031167">
    <property type="term" value="P:rRNA methylation"/>
    <property type="evidence" value="ECO:0007669"/>
    <property type="project" value="InterPro"/>
</dbReference>
<accession>A0A1H0T346</accession>
<dbReference type="Gene3D" id="3.40.50.150">
    <property type="entry name" value="Vaccinia Virus protein VP39"/>
    <property type="match status" value="1"/>
</dbReference>
<gene>
    <name evidence="4" type="ORF">SAMN04515671_4432</name>
</gene>
<feature type="region of interest" description="Disordered" evidence="3">
    <location>
        <begin position="1"/>
        <end position="26"/>
    </location>
</feature>
<dbReference type="CDD" id="cd02440">
    <property type="entry name" value="AdoMet_MTases"/>
    <property type="match status" value="1"/>
</dbReference>
<dbReference type="OrthoDB" id="9803017at2"/>
<dbReference type="GO" id="GO:0008168">
    <property type="term" value="F:methyltransferase activity"/>
    <property type="evidence" value="ECO:0007669"/>
    <property type="project" value="UniProtKB-KW"/>
</dbReference>
<organism evidence="4 5">
    <name type="scientific">Nakamurella panacisegetis</name>
    <dbReference type="NCBI Taxonomy" id="1090615"/>
    <lineage>
        <taxon>Bacteria</taxon>
        <taxon>Bacillati</taxon>
        <taxon>Actinomycetota</taxon>
        <taxon>Actinomycetes</taxon>
        <taxon>Nakamurellales</taxon>
        <taxon>Nakamurellaceae</taxon>
        <taxon>Nakamurella</taxon>
    </lineage>
</organism>
<dbReference type="GO" id="GO:0003676">
    <property type="term" value="F:nucleic acid binding"/>
    <property type="evidence" value="ECO:0007669"/>
    <property type="project" value="InterPro"/>
</dbReference>
<dbReference type="RefSeq" id="WP_090480571.1">
    <property type="nucleotide sequence ID" value="NZ_LT629710.1"/>
</dbReference>
<reference evidence="4 5" key="1">
    <citation type="submission" date="2016-10" db="EMBL/GenBank/DDBJ databases">
        <authorList>
            <person name="de Groot N.N."/>
        </authorList>
    </citation>
    <scope>NUCLEOTIDE SEQUENCE [LARGE SCALE GENOMIC DNA]</scope>
    <source>
        <strain evidence="5">P4-7,KCTC 19426,CECT 7604</strain>
    </source>
</reference>
<evidence type="ECO:0000313" key="4">
    <source>
        <dbReference type="EMBL" id="SDP48245.1"/>
    </source>
</evidence>
<dbReference type="Proteomes" id="UP000198741">
    <property type="component" value="Chromosome I"/>
</dbReference>
<dbReference type="InterPro" id="IPR002052">
    <property type="entry name" value="DNA_methylase_N6_adenine_CS"/>
</dbReference>
<dbReference type="NCBIfam" id="TIGR00095">
    <property type="entry name" value="16S rRNA (guanine(966)-N(2))-methyltransferase RsmD"/>
    <property type="match status" value="1"/>
</dbReference>
<keyword evidence="1 4" id="KW-0489">Methyltransferase</keyword>
<dbReference type="EMBL" id="LT629710">
    <property type="protein sequence ID" value="SDP48245.1"/>
    <property type="molecule type" value="Genomic_DNA"/>
</dbReference>
<keyword evidence="5" id="KW-1185">Reference proteome</keyword>
<proteinExistence type="predicted"/>
<evidence type="ECO:0000313" key="5">
    <source>
        <dbReference type="Proteomes" id="UP000198741"/>
    </source>
</evidence>
<dbReference type="InterPro" id="IPR004398">
    <property type="entry name" value="RNA_MeTrfase_RsmD"/>
</dbReference>
<dbReference type="InterPro" id="IPR029063">
    <property type="entry name" value="SAM-dependent_MTases_sf"/>
</dbReference>
<dbReference type="STRING" id="1090615.SAMN04515671_4432"/>
<dbReference type="PROSITE" id="PS00092">
    <property type="entry name" value="N6_MTASE"/>
    <property type="match status" value="1"/>
</dbReference>
<name>A0A1H0T346_9ACTN</name>
<dbReference type="Pfam" id="PF03602">
    <property type="entry name" value="Cons_hypoth95"/>
    <property type="match status" value="1"/>
</dbReference>
<protein>
    <submittedName>
        <fullName evidence="4">16S rRNA (Guanine966-N2)-methyltransferase</fullName>
    </submittedName>
</protein>
<evidence type="ECO:0000256" key="2">
    <source>
        <dbReference type="ARBA" id="ARBA00022679"/>
    </source>
</evidence>
<evidence type="ECO:0000256" key="3">
    <source>
        <dbReference type="SAM" id="MobiDB-lite"/>
    </source>
</evidence>
<dbReference type="AlphaFoldDB" id="A0A1H0T346"/>
<dbReference type="SUPFAM" id="SSF53335">
    <property type="entry name" value="S-adenosyl-L-methionine-dependent methyltransferases"/>
    <property type="match status" value="1"/>
</dbReference>
<dbReference type="PIRSF" id="PIRSF004553">
    <property type="entry name" value="CHP00095"/>
    <property type="match status" value="1"/>
</dbReference>
<sequence>MTRITAGTYRGRRLQTPPGETTRPTSERVREALANALVAAGGLNGARVLDLYAGSGALGLELLSRGADSLVAVERERSALVALRANVAALGAADAQVVAADVGAFARTPAGRGFDFVVADPPYDLPTVELGEIFAALQAGGHLNPGADLIVERSKRSGEMVWPEPLVEARTKKYGDTRLCFGRAPANRNGES</sequence>
<keyword evidence="2 4" id="KW-0808">Transferase</keyword>
<dbReference type="PANTHER" id="PTHR43542:SF1">
    <property type="entry name" value="METHYLTRANSFERASE"/>
    <property type="match status" value="1"/>
</dbReference>